<organism evidence="2 3">
    <name type="scientific">Leishmania martiniquensis</name>
    <dbReference type="NCBI Taxonomy" id="1580590"/>
    <lineage>
        <taxon>Eukaryota</taxon>
        <taxon>Discoba</taxon>
        <taxon>Euglenozoa</taxon>
        <taxon>Kinetoplastea</taxon>
        <taxon>Metakinetoplastina</taxon>
        <taxon>Trypanosomatida</taxon>
        <taxon>Trypanosomatidae</taxon>
        <taxon>Leishmaniinae</taxon>
        <taxon>Leishmania</taxon>
    </lineage>
</organism>
<feature type="region of interest" description="Disordered" evidence="1">
    <location>
        <begin position="957"/>
        <end position="988"/>
    </location>
</feature>
<comment type="caution">
    <text evidence="2">The sequence shown here is derived from an EMBL/GenBank/DDBJ whole genome shotgun (WGS) entry which is preliminary data.</text>
</comment>
<feature type="compositionally biased region" description="Polar residues" evidence="1">
    <location>
        <begin position="864"/>
        <end position="879"/>
    </location>
</feature>
<sequence>MEASSPAAGTSVDLCVLEYATNMRWLLRYAARELDPTVEQHYPRFVAEVAKLDVILSRTTFERCCKLGDLPFGLVRLSREAVLYLLVSDHLLGGCPPTMHPFLKQAVAPEPKGAVCASPRRAPVSADLNVSFRSDYEGEGKESASLRTLEELDAQPLAAINTSSEEMSMLAEVDAQRSETQAMLLLLRWLFSEGVLSEHEIFETAHLGDIGDGGLNRDAEYERFCRHQQLAYHLAEIMPFYLGAHLLVSRSLLLQYSATLLTAEAVMQHVAHLRSVLPAAATSLSALPTPSSVEGALLDWFQAIVDSINGSDEGAVVMARLQECPALRAFVQCGPFCRDVMDPSDRDFFRLVQSGECVCVVLLFYYPDAFPFAWLSTALRTAEESTREKLNADCELEQLHRYLSLSYWTAIVAATRQLGVWTHLTPEEIVTHGCTALPLHMFCLIQQLFAVLATNAEEDVRVSVDTAWWEQMTSRDGLTEMMTGVVGDASTHTPVWSDPATTKAALRSGSALPGAQRVLRKSMQDTCLPAALASSEVVHNYTRTEHAIMKGVRGERLPETGAVAPTFSPARATASLETDALGSVRIGVDEPVGGDGDADNDDTQFSVKAACAQCDGHVSSRTAGREAFETTLAVLRPMVRWRRSAEAHTGAPSSLAAAMTPPPHRLTNASAGSCEDGLQRTNSRATVFGTHTIDTYTRAEEEGPSGRSATVVGALTTPAALVLSEAFPNSSNTLLHMKTVDSGLRRCSAAGCQEVPTMTTATVSMPVKKGAKTATMVCSERDNTPFTSHLAGGGCTNDRDGFVVASPESVSPSRVWAGGCVVERSSSSSLTHSTDFVPHMRLPAAQDAHEVANEISLSGDLSGANHTSPATTESQHAAEVLSTSPLLTPMTVEAFPAVKLNDSMTLPTATSSASAGLAIASEERFVCRRRDGAAGNANAGADFSAVGWSTDAVSLRLSPSRRPSPTGKSNVEVAAKGSAESAEQAAGTPIPVRVSSVTLLKAPARSASRENYTSKPYPRTPTCLKGTTADRDSISLLREEVKAPLPHATSPARRSSPPSEKSRRSRRQRKSTLRINVVEEHRTVACHALRSQSRERAPAPGEGDERRRMAGEDKGELRASPPRAVSPSPVPPGSQVFSRHAGGGSADEDMTDRTLRNANKSPELSPLTRALAHSLSDTYETVYASLLEDMAASDVDILRRCHRTTMGSSWHSSVSWPHHRSSCGAADSVRSTVSPLQKTAQVRELLDRLTGINLADMVNKDKQELYRALAQQQAVVNDLRSALHGRGGCMGCQERFCHARHRPTLRRRRQLQLPISLAEADDQGSEAVAATKKALSRRAPSLSGDGAGTRDGFISAMTAEVGAAESCVFQRSLPGQATGEDPLS</sequence>
<dbReference type="EMBL" id="JAFEUZ010000036">
    <property type="protein sequence ID" value="KAG5464324.1"/>
    <property type="molecule type" value="Genomic_DNA"/>
</dbReference>
<proteinExistence type="predicted"/>
<evidence type="ECO:0000256" key="1">
    <source>
        <dbReference type="SAM" id="MobiDB-lite"/>
    </source>
</evidence>
<name>A0A836G1A8_9TRYP</name>
<feature type="region of interest" description="Disordered" evidence="1">
    <location>
        <begin position="1004"/>
        <end position="1028"/>
    </location>
</feature>
<feature type="region of interest" description="Disordered" evidence="1">
    <location>
        <begin position="1041"/>
        <end position="1151"/>
    </location>
</feature>
<feature type="compositionally biased region" description="Low complexity" evidence="1">
    <location>
        <begin position="1118"/>
        <end position="1127"/>
    </location>
</feature>
<feature type="compositionally biased region" description="Low complexity" evidence="1">
    <location>
        <begin position="1050"/>
        <end position="1059"/>
    </location>
</feature>
<dbReference type="Proteomes" id="UP000673552">
    <property type="component" value="Chromosome 36"/>
</dbReference>
<dbReference type="GeneID" id="92510668"/>
<feature type="compositionally biased region" description="Basic and acidic residues" evidence="1">
    <location>
        <begin position="1092"/>
        <end position="1117"/>
    </location>
</feature>
<accession>A0A836G1A8</accession>
<gene>
    <name evidence="2" type="ORF">LSCM1_00506</name>
</gene>
<feature type="region of interest" description="Disordered" evidence="1">
    <location>
        <begin position="859"/>
        <end position="879"/>
    </location>
</feature>
<evidence type="ECO:0000313" key="3">
    <source>
        <dbReference type="Proteomes" id="UP000673552"/>
    </source>
</evidence>
<dbReference type="OrthoDB" id="264899at2759"/>
<protein>
    <submittedName>
        <fullName evidence="2">Uncharacterized protein</fullName>
    </submittedName>
</protein>
<dbReference type="RefSeq" id="XP_067174261.1">
    <property type="nucleotide sequence ID" value="XM_067318156.1"/>
</dbReference>
<dbReference type="KEGG" id="lmat:92510668"/>
<reference evidence="2 3" key="1">
    <citation type="submission" date="2021-03" db="EMBL/GenBank/DDBJ databases">
        <title>Leishmania (Mundinia) martiniquensis Genome sequencing and assembly.</title>
        <authorList>
            <person name="Almutairi H."/>
            <person name="Gatherer D."/>
        </authorList>
    </citation>
    <scope>NUCLEOTIDE SEQUENCE [LARGE SCALE GENOMIC DNA]</scope>
    <source>
        <strain evidence="2">LSCM1</strain>
    </source>
</reference>
<keyword evidence="3" id="KW-1185">Reference proteome</keyword>
<feature type="compositionally biased region" description="Basic residues" evidence="1">
    <location>
        <begin position="1063"/>
        <end position="1072"/>
    </location>
</feature>
<feature type="region of interest" description="Disordered" evidence="1">
    <location>
        <begin position="646"/>
        <end position="677"/>
    </location>
</feature>
<evidence type="ECO:0000313" key="2">
    <source>
        <dbReference type="EMBL" id="KAG5464324.1"/>
    </source>
</evidence>